<comment type="caution">
    <text evidence="1">The sequence shown here is derived from an EMBL/GenBank/DDBJ whole genome shotgun (WGS) entry which is preliminary data.</text>
</comment>
<proteinExistence type="predicted"/>
<dbReference type="EMBL" id="JALBCA010000081">
    <property type="protein sequence ID" value="KAI2383942.1"/>
    <property type="molecule type" value="Genomic_DNA"/>
</dbReference>
<accession>A0ACB8USN9</accession>
<name>A0ACB8USN9_9EURO</name>
<protein>
    <submittedName>
        <fullName evidence="1">Uncharacterized protein</fullName>
    </submittedName>
</protein>
<reference evidence="1" key="1">
    <citation type="journal article" date="2022" name="bioRxiv">
        <title>Population genetic analysis of Ophidiomyces ophidiicola, the causative agent of snake fungal disease, indicates recent introductions to the USA.</title>
        <authorList>
            <person name="Ladner J.T."/>
            <person name="Palmer J.M."/>
            <person name="Ettinger C.L."/>
            <person name="Stajich J.E."/>
            <person name="Farrell T.M."/>
            <person name="Glorioso B.M."/>
            <person name="Lawson B."/>
            <person name="Price S.J."/>
            <person name="Stengle A.G."/>
            <person name="Grear D.A."/>
            <person name="Lorch J.M."/>
        </authorList>
    </citation>
    <scope>NUCLEOTIDE SEQUENCE</scope>
    <source>
        <strain evidence="1">NWHC 24266-5</strain>
    </source>
</reference>
<evidence type="ECO:0000313" key="1">
    <source>
        <dbReference type="EMBL" id="KAI2383942.1"/>
    </source>
</evidence>
<organism evidence="1">
    <name type="scientific">Ophidiomyces ophidiicola</name>
    <dbReference type="NCBI Taxonomy" id="1387563"/>
    <lineage>
        <taxon>Eukaryota</taxon>
        <taxon>Fungi</taxon>
        <taxon>Dikarya</taxon>
        <taxon>Ascomycota</taxon>
        <taxon>Pezizomycotina</taxon>
        <taxon>Eurotiomycetes</taxon>
        <taxon>Eurotiomycetidae</taxon>
        <taxon>Onygenales</taxon>
        <taxon>Onygenaceae</taxon>
        <taxon>Ophidiomyces</taxon>
    </lineage>
</organism>
<sequence>MLSSLVFLDGLRIPIVIRLEMVLEHRGENQYLMMDEESPLLDEQNAPNQQATRNKQQTKNEDERPGFLGVAALLLGAFVAGGDESMVISTYGSIASDLHQLSRGPWLVTGYTLGYCVALPIYGRLSDTGTATSITQAIFGRVFMGLGSAGMMALISIIITDLAGIQQIALYRSYVNVVSITGRSLGPALGGYLVDTVGWRWSFLGQIPLATVCAILAAYYIPICTSFPPDVEGEISKNSNPSLSSTLRRIDFAGLFFLTLSLSILLWVLDVAGRKLYCDVYDLLRFLACVVVFIVFLFIEAYWAKEPLTPIWMIGQNGIGFLFLVQILLSWGRLSTLTHLASFYIRTKDTSNVVASTYIVPSSIGTALGGLVSGVIISRTKTYKTLSIGSLALGCLAYIVIALRWVHKTSAWEALYVFPAGLSFGLVLSAQFVWLLANAPKSHISTAVSSYYLCQEVGMVLGVGTSTLLMQQDFYRRLFRSLEGVPHREEIIQGILEDMHFSRSLPEKIQAVVRSEYSQSFQLMPTVPIVMHLREKPLA</sequence>
<gene>
    <name evidence="1" type="ORF">LOY88_004939</name>
</gene>